<gene>
    <name evidence="2" type="ORF">GCM10010124_39390</name>
</gene>
<feature type="transmembrane region" description="Helical" evidence="1">
    <location>
        <begin position="85"/>
        <end position="104"/>
    </location>
</feature>
<feature type="transmembrane region" description="Helical" evidence="1">
    <location>
        <begin position="253"/>
        <end position="272"/>
    </location>
</feature>
<dbReference type="InterPro" id="IPR051790">
    <property type="entry name" value="Cytochrome_c-biogenesis_DsbD"/>
</dbReference>
<evidence type="ECO:0000256" key="1">
    <source>
        <dbReference type="SAM" id="Phobius"/>
    </source>
</evidence>
<organism evidence="2 3">
    <name type="scientific">Pilimelia terevasa</name>
    <dbReference type="NCBI Taxonomy" id="53372"/>
    <lineage>
        <taxon>Bacteria</taxon>
        <taxon>Bacillati</taxon>
        <taxon>Actinomycetota</taxon>
        <taxon>Actinomycetes</taxon>
        <taxon>Micromonosporales</taxon>
        <taxon>Micromonosporaceae</taxon>
        <taxon>Pilimelia</taxon>
    </lineage>
</organism>
<dbReference type="RefSeq" id="WP_229789934.1">
    <property type="nucleotide sequence ID" value="NZ_BMQC01000023.1"/>
</dbReference>
<sequence length="285" mass="28003">MTDQVPLAVAVAAGMLAAVHPCGFALLPAYLSLLVVGDARAGRATGVGRALGATAAMTAGFVAVFGVSGTLLAGGTGALQRHLPWFTVALGAALAVAGLLLLAGREIPALVRGPRRTPRLGGYPGLVLFGAAYATASLGCAIAPFMAVVGATAAGGTGTRLPALLAFAAGIGLLVGAAALAVACARASPLGRLRRLAPHVGRAGGALLVVVGAYLAYVGRHDARLARGDVASDPLVTGAAEVALRLGATLDRVGPAAGVALFAVLLAAAWLAGRRRAVRARPPVS</sequence>
<feature type="transmembrane region" description="Helical" evidence="1">
    <location>
        <begin position="6"/>
        <end position="31"/>
    </location>
</feature>
<keyword evidence="1" id="KW-1133">Transmembrane helix</keyword>
<name>A0A8J3BQX9_9ACTN</name>
<feature type="transmembrane region" description="Helical" evidence="1">
    <location>
        <begin position="125"/>
        <end position="149"/>
    </location>
</feature>
<protein>
    <submittedName>
        <fullName evidence="2">Cytochrome C biogenesis protein CcdA</fullName>
    </submittedName>
</protein>
<keyword evidence="1" id="KW-0812">Transmembrane</keyword>
<keyword evidence="1" id="KW-0472">Membrane</keyword>
<evidence type="ECO:0000313" key="3">
    <source>
        <dbReference type="Proteomes" id="UP000662200"/>
    </source>
</evidence>
<reference evidence="2" key="1">
    <citation type="journal article" date="2014" name="Int. J. Syst. Evol. Microbiol.">
        <title>Complete genome sequence of Corynebacterium casei LMG S-19264T (=DSM 44701T), isolated from a smear-ripened cheese.</title>
        <authorList>
            <consortium name="US DOE Joint Genome Institute (JGI-PGF)"/>
            <person name="Walter F."/>
            <person name="Albersmeier A."/>
            <person name="Kalinowski J."/>
            <person name="Ruckert C."/>
        </authorList>
    </citation>
    <scope>NUCLEOTIDE SEQUENCE</scope>
    <source>
        <strain evidence="2">JCM 3091</strain>
    </source>
</reference>
<proteinExistence type="predicted"/>
<comment type="caution">
    <text evidence="2">The sequence shown here is derived from an EMBL/GenBank/DDBJ whole genome shotgun (WGS) entry which is preliminary data.</text>
</comment>
<dbReference type="EMBL" id="BMQC01000023">
    <property type="protein sequence ID" value="GGK42679.1"/>
    <property type="molecule type" value="Genomic_DNA"/>
</dbReference>
<dbReference type="AlphaFoldDB" id="A0A8J3BQX9"/>
<feature type="transmembrane region" description="Helical" evidence="1">
    <location>
        <begin position="196"/>
        <end position="217"/>
    </location>
</feature>
<reference evidence="2" key="2">
    <citation type="submission" date="2020-09" db="EMBL/GenBank/DDBJ databases">
        <authorList>
            <person name="Sun Q."/>
            <person name="Ohkuma M."/>
        </authorList>
    </citation>
    <scope>NUCLEOTIDE SEQUENCE</scope>
    <source>
        <strain evidence="2">JCM 3091</strain>
    </source>
</reference>
<dbReference type="Proteomes" id="UP000662200">
    <property type="component" value="Unassembled WGS sequence"/>
</dbReference>
<evidence type="ECO:0000313" key="2">
    <source>
        <dbReference type="EMBL" id="GGK42679.1"/>
    </source>
</evidence>
<feature type="transmembrane region" description="Helical" evidence="1">
    <location>
        <begin position="161"/>
        <end position="184"/>
    </location>
</feature>
<feature type="transmembrane region" description="Helical" evidence="1">
    <location>
        <begin position="51"/>
        <end position="73"/>
    </location>
</feature>
<dbReference type="PANTHER" id="PTHR31272:SF4">
    <property type="entry name" value="CYTOCHROME C-TYPE BIOGENESIS PROTEIN HI_1454-RELATED"/>
    <property type="match status" value="1"/>
</dbReference>
<accession>A0A8J3BQX9</accession>
<keyword evidence="3" id="KW-1185">Reference proteome</keyword>
<dbReference type="PANTHER" id="PTHR31272">
    <property type="entry name" value="CYTOCHROME C-TYPE BIOGENESIS PROTEIN HI_1454-RELATED"/>
    <property type="match status" value="1"/>
</dbReference>